<evidence type="ECO:0000256" key="7">
    <source>
        <dbReference type="ARBA" id="ARBA00022840"/>
    </source>
</evidence>
<dbReference type="STRING" id="1358809.S7W922"/>
<dbReference type="PANTHER" id="PTHR42780">
    <property type="entry name" value="SOLEUCYL-TRNA SYNTHETASE"/>
    <property type="match status" value="1"/>
</dbReference>
<gene>
    <name evidence="16" type="ORF">SLOPH_1233</name>
</gene>
<dbReference type="FunCoup" id="S7W922">
    <property type="interactions" value="253"/>
</dbReference>
<keyword evidence="17" id="KW-1185">Reference proteome</keyword>
<dbReference type="InterPro" id="IPR002301">
    <property type="entry name" value="Ile-tRNA-ligase"/>
</dbReference>
<dbReference type="Pfam" id="PF08264">
    <property type="entry name" value="Anticodon_1"/>
    <property type="match status" value="1"/>
</dbReference>
<evidence type="ECO:0000259" key="15">
    <source>
        <dbReference type="Pfam" id="PF08264"/>
    </source>
</evidence>
<accession>S7W922</accession>
<evidence type="ECO:0000256" key="5">
    <source>
        <dbReference type="ARBA" id="ARBA00022598"/>
    </source>
</evidence>
<comment type="subcellular location">
    <subcellularLocation>
        <location evidence="1">Cytoplasm</location>
    </subcellularLocation>
</comment>
<dbReference type="GO" id="GO:0002161">
    <property type="term" value="F:aminoacyl-tRNA deacylase activity"/>
    <property type="evidence" value="ECO:0007669"/>
    <property type="project" value="InterPro"/>
</dbReference>
<dbReference type="SUPFAM" id="SSF52374">
    <property type="entry name" value="Nucleotidylyl transferase"/>
    <property type="match status" value="1"/>
</dbReference>
<evidence type="ECO:0000256" key="3">
    <source>
        <dbReference type="ARBA" id="ARBA00013165"/>
    </source>
</evidence>
<name>S7W922_SPRLO</name>
<dbReference type="FunFam" id="3.40.50.620:FF:000133">
    <property type="entry name" value="Isoleucyl-tRNA synthetase, cytoplasmic"/>
    <property type="match status" value="1"/>
</dbReference>
<comment type="caution">
    <text evidence="16">The sequence shown here is derived from an EMBL/GenBank/DDBJ whole genome shotgun (WGS) entry which is preliminary data.</text>
</comment>
<dbReference type="InterPro" id="IPR023586">
    <property type="entry name" value="Ile-tRNA-ligase_type2"/>
</dbReference>
<dbReference type="OMA" id="EIIVIHK"/>
<dbReference type="PROSITE" id="PS00178">
    <property type="entry name" value="AA_TRNA_LIGASE_I"/>
    <property type="match status" value="1"/>
</dbReference>
<dbReference type="SUPFAM" id="SSF50677">
    <property type="entry name" value="ValRS/IleRS/LeuRS editing domain"/>
    <property type="match status" value="1"/>
</dbReference>
<keyword evidence="7 13" id="KW-0067">ATP-binding</keyword>
<evidence type="ECO:0000256" key="6">
    <source>
        <dbReference type="ARBA" id="ARBA00022741"/>
    </source>
</evidence>
<evidence type="ECO:0000313" key="16">
    <source>
        <dbReference type="EMBL" id="EPR79371.1"/>
    </source>
</evidence>
<evidence type="ECO:0000256" key="8">
    <source>
        <dbReference type="ARBA" id="ARBA00022917"/>
    </source>
</evidence>
<sequence>MNDKEFNFINAEEEIFALWEKNKVFHKSNELSAEKPEYIFYDGPPFATGLPHYGHILSGTIKDTVTRFFYQQGYKVDRRFGWDCHGLPVEYEIDKMLGINSRQDVLEMGIDKYNKECRSIVMRYSEEWEVIVKRLGRWVSFENGYKTMNFEFMESVWYIFKQLFDKDYVYRGFRVMPFSTACSTPLSNFESNQNYKMVKDPSLVVAFALENKFKGKDASLLAWTTTPWTLPSNCGLAVKKENNYALFEKEGKFYIMGENKVTEYFEDAIIIEKFLGEELVGLKYVPLFNYFADDKRFFKILHGDFISDESGTGVVHMAPGFGEDDYDTFVKNGVIQENESVPCPVDDKGLYTKEIKDFEGKYVKNCDKEIIKLLGDKILVKKVEEHKYPFCWRSDTPLLYKLVPTWFVKVKQSVENLLKNNEEIKWIPENVKYKKFHNWLKNARDWSISRNRFWGTPIPLWANKDYSKIVCIGSVKELEEKMVKKEKITDIHREYIDHITIMEDGEELHRIDEVLDCWFESGSMPYAQNHYPFSTDNLKHPADFIGEGVDQTRGWFYTLHVISTLLYNKPAFKNVIVNGIVLAEDGKKMSKRLKNYPDPMVVVNKYGADSLRFYLLSSPVVLAENLKFSENGVKNVFKDLLISWYNSLKFYLECSKNVDSIENDKGTPLDSWILSALNHLTYKISSKVKNYELNILADVLKFIDELSNYYIRMNRKLMKLGRVKVLKEVLMKFSMLMAPFTPFFSEYCYQKLKKDTEDFYSVHFEMYPKVEKIEEHVFDSTKMVIEGIRTFRDMKTITLKTPLKKITIICNDEFKNKINNFIEVIQDECNILKIDFDSEDNYKFLETIKPNFAGINENSSSNDEKKHKIAKIRNIKDFNNISDIFKELEVKENEILLTKELKIPNSKCFDGFSIIFDLEVDDEIKKLKECREVHSFIQKMRKKVGLKPEDNVKVKINDEGLEELLKEKYKETVIIGIGSKIIVEELFKRKGNDIKVTIYE</sequence>
<dbReference type="VEuPathDB" id="MicrosporidiaDB:SLOPH_1233"/>
<dbReference type="InterPro" id="IPR001412">
    <property type="entry name" value="aa-tRNA-synth_I_CS"/>
</dbReference>
<dbReference type="EMBL" id="ATCN01000281">
    <property type="protein sequence ID" value="EPR79371.1"/>
    <property type="molecule type" value="Genomic_DNA"/>
</dbReference>
<evidence type="ECO:0000256" key="11">
    <source>
        <dbReference type="ARBA" id="ARBA00048359"/>
    </source>
</evidence>
<dbReference type="GO" id="GO:0006428">
    <property type="term" value="P:isoleucyl-tRNA aminoacylation"/>
    <property type="evidence" value="ECO:0007669"/>
    <property type="project" value="EnsemblFungi"/>
</dbReference>
<dbReference type="GO" id="GO:0005524">
    <property type="term" value="F:ATP binding"/>
    <property type="evidence" value="ECO:0007669"/>
    <property type="project" value="UniProtKB-KW"/>
</dbReference>
<keyword evidence="6 13" id="KW-0547">Nucleotide-binding</keyword>
<evidence type="ECO:0000259" key="14">
    <source>
        <dbReference type="Pfam" id="PF00133"/>
    </source>
</evidence>
<dbReference type="OrthoDB" id="1706657at2759"/>
<feature type="domain" description="Aminoacyl-tRNA synthetase class Ia" evidence="14">
    <location>
        <begin position="15"/>
        <end position="626"/>
    </location>
</feature>
<dbReference type="InterPro" id="IPR013155">
    <property type="entry name" value="M/V/L/I-tRNA-synth_anticd-bd"/>
</dbReference>
<dbReference type="NCBIfam" id="TIGR00392">
    <property type="entry name" value="ileS"/>
    <property type="match status" value="1"/>
</dbReference>
<evidence type="ECO:0000256" key="10">
    <source>
        <dbReference type="ARBA" id="ARBA00032665"/>
    </source>
</evidence>
<evidence type="ECO:0000313" key="17">
    <source>
        <dbReference type="Proteomes" id="UP000014978"/>
    </source>
</evidence>
<dbReference type="AlphaFoldDB" id="S7W922"/>
<dbReference type="PRINTS" id="PR00984">
    <property type="entry name" value="TRNASYNTHILE"/>
</dbReference>
<dbReference type="GO" id="GO:1990825">
    <property type="term" value="F:sequence-specific mRNA binding"/>
    <property type="evidence" value="ECO:0007669"/>
    <property type="project" value="EnsemblFungi"/>
</dbReference>
<comment type="catalytic activity">
    <reaction evidence="11">
        <text>tRNA(Ile) + L-isoleucine + ATP = L-isoleucyl-tRNA(Ile) + AMP + diphosphate</text>
        <dbReference type="Rhea" id="RHEA:11060"/>
        <dbReference type="Rhea" id="RHEA-COMP:9666"/>
        <dbReference type="Rhea" id="RHEA-COMP:9695"/>
        <dbReference type="ChEBI" id="CHEBI:30616"/>
        <dbReference type="ChEBI" id="CHEBI:33019"/>
        <dbReference type="ChEBI" id="CHEBI:58045"/>
        <dbReference type="ChEBI" id="CHEBI:78442"/>
        <dbReference type="ChEBI" id="CHEBI:78528"/>
        <dbReference type="ChEBI" id="CHEBI:456215"/>
        <dbReference type="EC" id="6.1.1.5"/>
    </reaction>
</comment>
<evidence type="ECO:0000256" key="2">
    <source>
        <dbReference type="ARBA" id="ARBA00005594"/>
    </source>
</evidence>
<dbReference type="Proteomes" id="UP000014978">
    <property type="component" value="Unassembled WGS sequence"/>
</dbReference>
<dbReference type="InterPro" id="IPR009008">
    <property type="entry name" value="Val/Leu/Ile-tRNA-synth_edit"/>
</dbReference>
<dbReference type="Pfam" id="PF00133">
    <property type="entry name" value="tRNA-synt_1"/>
    <property type="match status" value="1"/>
</dbReference>
<keyword evidence="8 13" id="KW-0648">Protein biosynthesis</keyword>
<keyword evidence="5 13" id="KW-0436">Ligase</keyword>
<reference evidence="17" key="1">
    <citation type="journal article" date="2013" name="PLoS Genet.">
        <title>The genome of Spraguea lophii and the basis of host-microsporidian interactions.</title>
        <authorList>
            <person name="Campbell S.E."/>
            <person name="Williams T.A."/>
            <person name="Yousuf A."/>
            <person name="Soanes D.M."/>
            <person name="Paszkiewicz K.H."/>
            <person name="Williams B.A.P."/>
        </authorList>
    </citation>
    <scope>NUCLEOTIDE SEQUENCE [LARGE SCALE GENOMIC DNA]</scope>
    <source>
        <strain evidence="17">42_110</strain>
    </source>
</reference>
<evidence type="ECO:0000256" key="4">
    <source>
        <dbReference type="ARBA" id="ARBA00022490"/>
    </source>
</evidence>
<evidence type="ECO:0000256" key="12">
    <source>
        <dbReference type="ARBA" id="ARBA00072822"/>
    </source>
</evidence>
<evidence type="ECO:0000256" key="9">
    <source>
        <dbReference type="ARBA" id="ARBA00023146"/>
    </source>
</evidence>
<dbReference type="SUPFAM" id="SSF47323">
    <property type="entry name" value="Anticodon-binding domain of a subclass of class I aminoacyl-tRNA synthetases"/>
    <property type="match status" value="1"/>
</dbReference>
<organism evidence="16 17">
    <name type="scientific">Spraguea lophii (strain 42_110)</name>
    <name type="common">Microsporidian parasite</name>
    <dbReference type="NCBI Taxonomy" id="1358809"/>
    <lineage>
        <taxon>Eukaryota</taxon>
        <taxon>Fungi</taxon>
        <taxon>Fungi incertae sedis</taxon>
        <taxon>Microsporidia</taxon>
        <taxon>Spragueidae</taxon>
        <taxon>Spraguea</taxon>
    </lineage>
</organism>
<dbReference type="Gene3D" id="3.40.50.620">
    <property type="entry name" value="HUPs"/>
    <property type="match status" value="2"/>
</dbReference>
<dbReference type="InterPro" id="IPR014729">
    <property type="entry name" value="Rossmann-like_a/b/a_fold"/>
</dbReference>
<evidence type="ECO:0000256" key="13">
    <source>
        <dbReference type="RuleBase" id="RU363035"/>
    </source>
</evidence>
<keyword evidence="9 13" id="KW-0030">Aminoacyl-tRNA synthetase</keyword>
<dbReference type="InterPro" id="IPR009080">
    <property type="entry name" value="tRNAsynth_Ia_anticodon-bd"/>
</dbReference>
<keyword evidence="4" id="KW-0963">Cytoplasm</keyword>
<dbReference type="HOGENOM" id="CLU_001493_1_1_1"/>
<dbReference type="FunFam" id="3.40.50.620:FF:000023">
    <property type="entry name" value="Isoleucyl-tRNA synthetase,cytoplasmic"/>
    <property type="match status" value="1"/>
</dbReference>
<dbReference type="PANTHER" id="PTHR42780:SF1">
    <property type="entry name" value="ISOLEUCINE--TRNA LIGASE, CYTOPLASMIC"/>
    <property type="match status" value="1"/>
</dbReference>
<dbReference type="CDD" id="cd00818">
    <property type="entry name" value="IleRS_core"/>
    <property type="match status" value="1"/>
</dbReference>
<proteinExistence type="inferred from homology"/>
<feature type="domain" description="Methionyl/Valyl/Leucyl/Isoleucyl-tRNA synthetase anticodon-binding" evidence="15">
    <location>
        <begin position="670"/>
        <end position="806"/>
    </location>
</feature>
<evidence type="ECO:0000256" key="1">
    <source>
        <dbReference type="ARBA" id="ARBA00004496"/>
    </source>
</evidence>
<comment type="similarity">
    <text evidence="2 13">Belongs to the class-I aminoacyl-tRNA synthetase family.</text>
</comment>
<protein>
    <recommendedName>
        <fullName evidence="12">Probable isoleucine--tRNA ligase, cytoplasmic</fullName>
        <ecNumber evidence="3">6.1.1.5</ecNumber>
    </recommendedName>
    <alternativeName>
        <fullName evidence="10">Isoleucyl-tRNA synthetase</fullName>
    </alternativeName>
</protein>
<dbReference type="Gene3D" id="1.10.730.10">
    <property type="entry name" value="Isoleucyl-tRNA Synthetase, Domain 1"/>
    <property type="match status" value="1"/>
</dbReference>
<dbReference type="InterPro" id="IPR002300">
    <property type="entry name" value="aa-tRNA-synth_Ia"/>
</dbReference>
<dbReference type="InParanoid" id="S7W922"/>
<dbReference type="GO" id="GO:0004822">
    <property type="term" value="F:isoleucine-tRNA ligase activity"/>
    <property type="evidence" value="ECO:0007669"/>
    <property type="project" value="UniProtKB-EC"/>
</dbReference>
<dbReference type="GO" id="GO:0005829">
    <property type="term" value="C:cytosol"/>
    <property type="evidence" value="ECO:0007669"/>
    <property type="project" value="EnsemblFungi"/>
</dbReference>
<dbReference type="EC" id="6.1.1.5" evidence="3"/>